<dbReference type="EMBL" id="QGKW02000717">
    <property type="protein sequence ID" value="KAF2598715.1"/>
    <property type="molecule type" value="Genomic_DNA"/>
</dbReference>
<proteinExistence type="predicted"/>
<comment type="caution">
    <text evidence="1">The sequence shown here is derived from an EMBL/GenBank/DDBJ whole genome shotgun (WGS) entry which is preliminary data.</text>
</comment>
<evidence type="ECO:0000313" key="1">
    <source>
        <dbReference type="EMBL" id="KAF2598715.1"/>
    </source>
</evidence>
<dbReference type="AlphaFoldDB" id="A0A8S9KW16"/>
<evidence type="ECO:0000313" key="2">
    <source>
        <dbReference type="Proteomes" id="UP000712281"/>
    </source>
</evidence>
<protein>
    <submittedName>
        <fullName evidence="1">Uncharacterized protein</fullName>
    </submittedName>
</protein>
<sequence length="101" mass="11583">MPKGSSDTVQLNPQPTRAIIAGFVPNYCVWMQFLFFVRIDNASVEESCIPILRTIRGRKCTFDWLHASFGFDDIQPYIPVSHFAVTNPLPPAQCWGRKRLR</sequence>
<dbReference type="Proteomes" id="UP000712281">
    <property type="component" value="Unassembled WGS sequence"/>
</dbReference>
<name>A0A8S9KW16_BRACR</name>
<reference evidence="1" key="1">
    <citation type="submission" date="2019-12" db="EMBL/GenBank/DDBJ databases">
        <title>Genome sequencing and annotation of Brassica cretica.</title>
        <authorList>
            <person name="Studholme D.J."/>
            <person name="Sarris P.F."/>
        </authorList>
    </citation>
    <scope>NUCLEOTIDE SEQUENCE</scope>
    <source>
        <strain evidence="1">PFS-001/15</strain>
        <tissue evidence="1">Leaf</tissue>
    </source>
</reference>
<accession>A0A8S9KW16</accession>
<gene>
    <name evidence="1" type="ORF">F2Q68_00010410</name>
</gene>
<organism evidence="1 2">
    <name type="scientific">Brassica cretica</name>
    <name type="common">Mustard</name>
    <dbReference type="NCBI Taxonomy" id="69181"/>
    <lineage>
        <taxon>Eukaryota</taxon>
        <taxon>Viridiplantae</taxon>
        <taxon>Streptophyta</taxon>
        <taxon>Embryophyta</taxon>
        <taxon>Tracheophyta</taxon>
        <taxon>Spermatophyta</taxon>
        <taxon>Magnoliopsida</taxon>
        <taxon>eudicotyledons</taxon>
        <taxon>Gunneridae</taxon>
        <taxon>Pentapetalae</taxon>
        <taxon>rosids</taxon>
        <taxon>malvids</taxon>
        <taxon>Brassicales</taxon>
        <taxon>Brassicaceae</taxon>
        <taxon>Brassiceae</taxon>
        <taxon>Brassica</taxon>
    </lineage>
</organism>